<dbReference type="AlphaFoldDB" id="A0A6A5T5J6"/>
<evidence type="ECO:0008006" key="4">
    <source>
        <dbReference type="Google" id="ProtNLM"/>
    </source>
</evidence>
<feature type="compositionally biased region" description="Polar residues" evidence="1">
    <location>
        <begin position="567"/>
        <end position="580"/>
    </location>
</feature>
<name>A0A6A5T5J6_9PLEO</name>
<evidence type="ECO:0000256" key="1">
    <source>
        <dbReference type="SAM" id="MobiDB-lite"/>
    </source>
</evidence>
<organism evidence="2 3">
    <name type="scientific">Clathrospora elynae</name>
    <dbReference type="NCBI Taxonomy" id="706981"/>
    <lineage>
        <taxon>Eukaryota</taxon>
        <taxon>Fungi</taxon>
        <taxon>Dikarya</taxon>
        <taxon>Ascomycota</taxon>
        <taxon>Pezizomycotina</taxon>
        <taxon>Dothideomycetes</taxon>
        <taxon>Pleosporomycetidae</taxon>
        <taxon>Pleosporales</taxon>
        <taxon>Diademaceae</taxon>
        <taxon>Clathrospora</taxon>
    </lineage>
</organism>
<dbReference type="SUPFAM" id="SSF57903">
    <property type="entry name" value="FYVE/PHD zinc finger"/>
    <property type="match status" value="1"/>
</dbReference>
<feature type="region of interest" description="Disordered" evidence="1">
    <location>
        <begin position="490"/>
        <end position="534"/>
    </location>
</feature>
<protein>
    <recommendedName>
        <fullName evidence="4">Zinc finger PHD-type domain-containing protein</fullName>
    </recommendedName>
</protein>
<dbReference type="Proteomes" id="UP000800038">
    <property type="component" value="Unassembled WGS sequence"/>
</dbReference>
<feature type="region of interest" description="Disordered" evidence="1">
    <location>
        <begin position="835"/>
        <end position="863"/>
    </location>
</feature>
<sequence>MASSGELAYGPTDRQHVAQQVDAGDGLYTCQQDLFSSHFVFPMPGQESGDALRSYLRKWWPALLSGADKNGEVRTMYDIPYDHALDLQAVLWRETSNPYVADLFGSSRYNGWSHGTYSQGFLGPDAPTHGGLWRDDRVLAIQVETIKDLLEENHIFVVRDGSKKDCDNPTCQETATTQTTRIPTIAVEPLIHWGTITPAYDLSIAQGRVFSFRRTGEKMKERLWTLHVRKILCKEHLTYCVECLEELMMRRAEAWAIIERRQRPAYYPAVHPIKRPISSTELYDRRGNGALETFGLKPAWNPVNQATGLTELCVARSWYDDGSEPTPLPQFDGASDSFYVPHHESSCCASEAMEDQENDLSTEWSRRSSHAPSHYLMKGHQPGSSRLSTASSTPPLGLVTIHDVVQPTCTRFPAYRIIHHRPSNSGIISTSTDRTRVFRDSQSEQYEKLGGKALPDSVPEFSMEKREFGRGIDTNSVRTCSYNFNKRRGGIAKGEGVKGGSERVFKPTPGPATENSGNGFGGFTPAAAEASPSNVRMAKADKVVYEESELSSAPSTLHNEEDPQAAAASSSPLNQTSTTKSPHKKLIPILNLPPTPTTKPKLQLLTADTTSSLILPVLRKRLSISPSQAPPTISQATYDAFQARTPEPDELICWCQKPARTGDVHLTQCVKKDCIVVWYHKECLDKRGKLQARFGTYLCDLCRNEEYFAGLGKKKENKTTTVVEGEGEGKEEGFSKAFTAREIVRKIPGIGGFVGMERPYGFGTQSETGGFVLAPPARGVRQGHSARALSHMAVGSMPSLGYPISRPHFVNQAYTNTQTHMKEADKAYEDTQLRGYHADQNKGGDEDDEEDAATLVDENMVNE</sequence>
<feature type="compositionally biased region" description="Polar residues" evidence="1">
    <location>
        <begin position="382"/>
        <end position="392"/>
    </location>
</feature>
<dbReference type="InterPro" id="IPR011011">
    <property type="entry name" value="Znf_FYVE_PHD"/>
</dbReference>
<gene>
    <name evidence="2" type="ORF">EJ02DRAFT_429884</name>
</gene>
<feature type="region of interest" description="Disordered" evidence="1">
    <location>
        <begin position="549"/>
        <end position="594"/>
    </location>
</feature>
<accession>A0A6A5T5J6</accession>
<reference evidence="2" key="1">
    <citation type="journal article" date="2020" name="Stud. Mycol.">
        <title>101 Dothideomycetes genomes: a test case for predicting lifestyles and emergence of pathogens.</title>
        <authorList>
            <person name="Haridas S."/>
            <person name="Albert R."/>
            <person name="Binder M."/>
            <person name="Bloem J."/>
            <person name="Labutti K."/>
            <person name="Salamov A."/>
            <person name="Andreopoulos B."/>
            <person name="Baker S."/>
            <person name="Barry K."/>
            <person name="Bills G."/>
            <person name="Bluhm B."/>
            <person name="Cannon C."/>
            <person name="Castanera R."/>
            <person name="Culley D."/>
            <person name="Daum C."/>
            <person name="Ezra D."/>
            <person name="Gonzalez J."/>
            <person name="Henrissat B."/>
            <person name="Kuo A."/>
            <person name="Liang C."/>
            <person name="Lipzen A."/>
            <person name="Lutzoni F."/>
            <person name="Magnuson J."/>
            <person name="Mondo S."/>
            <person name="Nolan M."/>
            <person name="Ohm R."/>
            <person name="Pangilinan J."/>
            <person name="Park H.-J."/>
            <person name="Ramirez L."/>
            <person name="Alfaro M."/>
            <person name="Sun H."/>
            <person name="Tritt A."/>
            <person name="Yoshinaga Y."/>
            <person name="Zwiers L.-H."/>
            <person name="Turgeon B."/>
            <person name="Goodwin S."/>
            <person name="Spatafora J."/>
            <person name="Crous P."/>
            <person name="Grigoriev I."/>
        </authorList>
    </citation>
    <scope>NUCLEOTIDE SEQUENCE</scope>
    <source>
        <strain evidence="2">CBS 161.51</strain>
    </source>
</reference>
<feature type="region of interest" description="Disordered" evidence="1">
    <location>
        <begin position="373"/>
        <end position="392"/>
    </location>
</feature>
<dbReference type="InterPro" id="IPR013083">
    <property type="entry name" value="Znf_RING/FYVE/PHD"/>
</dbReference>
<evidence type="ECO:0000313" key="2">
    <source>
        <dbReference type="EMBL" id="KAF1947450.1"/>
    </source>
</evidence>
<dbReference type="OrthoDB" id="5411773at2759"/>
<evidence type="ECO:0000313" key="3">
    <source>
        <dbReference type="Proteomes" id="UP000800038"/>
    </source>
</evidence>
<keyword evidence="3" id="KW-1185">Reference proteome</keyword>
<dbReference type="Gene3D" id="3.30.40.10">
    <property type="entry name" value="Zinc/RING finger domain, C3HC4 (zinc finger)"/>
    <property type="match status" value="1"/>
</dbReference>
<proteinExistence type="predicted"/>
<dbReference type="CDD" id="cd15489">
    <property type="entry name" value="PHD_SF"/>
    <property type="match status" value="1"/>
</dbReference>
<dbReference type="EMBL" id="ML975998">
    <property type="protein sequence ID" value="KAF1947450.1"/>
    <property type="molecule type" value="Genomic_DNA"/>
</dbReference>
<feature type="compositionally biased region" description="Basic and acidic residues" evidence="1">
    <location>
        <begin position="835"/>
        <end position="844"/>
    </location>
</feature>